<feature type="disulfide bond" evidence="1">
    <location>
        <begin position="325"/>
        <end position="334"/>
    </location>
</feature>
<feature type="disulfide bond" evidence="1">
    <location>
        <begin position="307"/>
        <end position="317"/>
    </location>
</feature>
<evidence type="ECO:0000313" key="5">
    <source>
        <dbReference type="EMBL" id="CAF1159769.1"/>
    </source>
</evidence>
<feature type="compositionally biased region" description="Basic and acidic residues" evidence="2">
    <location>
        <begin position="146"/>
        <end position="156"/>
    </location>
</feature>
<organism evidence="5 6">
    <name type="scientific">Adineta ricciae</name>
    <name type="common">Rotifer</name>
    <dbReference type="NCBI Taxonomy" id="249248"/>
    <lineage>
        <taxon>Eukaryota</taxon>
        <taxon>Metazoa</taxon>
        <taxon>Spiralia</taxon>
        <taxon>Gnathifera</taxon>
        <taxon>Rotifera</taxon>
        <taxon>Eurotatoria</taxon>
        <taxon>Bdelloidea</taxon>
        <taxon>Adinetida</taxon>
        <taxon>Adinetidae</taxon>
        <taxon>Adineta</taxon>
    </lineage>
</organism>
<comment type="caution">
    <text evidence="1">Lacks conserved residue(s) required for the propagation of feature annotation.</text>
</comment>
<keyword evidence="1" id="KW-0245">EGF-like domain</keyword>
<dbReference type="OrthoDB" id="421979at2759"/>
<feature type="chain" id="PRO_5032401145" description="EGF-like domain-containing protein" evidence="3">
    <location>
        <begin position="23"/>
        <end position="1034"/>
    </location>
</feature>
<dbReference type="PROSITE" id="PS50026">
    <property type="entry name" value="EGF_3"/>
    <property type="match status" value="1"/>
</dbReference>
<dbReference type="PROSITE" id="PS00022">
    <property type="entry name" value="EGF_1"/>
    <property type="match status" value="1"/>
</dbReference>
<protein>
    <recommendedName>
        <fullName evidence="4">EGF-like domain-containing protein</fullName>
    </recommendedName>
</protein>
<dbReference type="Pfam" id="PF04646">
    <property type="entry name" value="DUF604"/>
    <property type="match status" value="1"/>
</dbReference>
<reference evidence="5" key="1">
    <citation type="submission" date="2021-02" db="EMBL/GenBank/DDBJ databases">
        <authorList>
            <person name="Nowell W R."/>
        </authorList>
    </citation>
    <scope>NUCLEOTIDE SEQUENCE</scope>
</reference>
<feature type="domain" description="EGF-like" evidence="4">
    <location>
        <begin position="303"/>
        <end position="335"/>
    </location>
</feature>
<evidence type="ECO:0000259" key="4">
    <source>
        <dbReference type="PROSITE" id="PS50026"/>
    </source>
</evidence>
<dbReference type="PROSITE" id="PS01186">
    <property type="entry name" value="EGF_2"/>
    <property type="match status" value="1"/>
</dbReference>
<comment type="caution">
    <text evidence="5">The sequence shown here is derived from an EMBL/GenBank/DDBJ whole genome shotgun (WGS) entry which is preliminary data.</text>
</comment>
<accession>A0A814TEM1</accession>
<feature type="region of interest" description="Disordered" evidence="2">
    <location>
        <begin position="28"/>
        <end position="156"/>
    </location>
</feature>
<dbReference type="Gene3D" id="3.90.550.50">
    <property type="match status" value="1"/>
</dbReference>
<dbReference type="EMBL" id="CAJNOJ010000124">
    <property type="protein sequence ID" value="CAF1159769.1"/>
    <property type="molecule type" value="Genomic_DNA"/>
</dbReference>
<evidence type="ECO:0000256" key="2">
    <source>
        <dbReference type="SAM" id="MobiDB-lite"/>
    </source>
</evidence>
<feature type="signal peptide" evidence="3">
    <location>
        <begin position="1"/>
        <end position="22"/>
    </location>
</feature>
<sequence>MRLTLYCVGILLLTICCWQCMARPKHDKVSSKDESNSKEHSHSEEHDHSKERGHSHSEEHDHSKERGHSHSEEHDHSKERGHSHSEEHEHSKEREHSHSKEHDHSKEREHSHSEEHDHSHSGEHDHSKEKEPPKKKNKKCMNGKISKQETDIDCGGKHCPPCADKKKCRADRDCASGFCNKDNRCAQRSTKMPSVTTTTQGTTTTTEEPMTTTEEPMTTTTEEPMTSTTEEPMTTTEESMTTTTEEPITTTEESMTTTTEEPITTTEEPMTTTTEEPMMTTEEPMSTTPEELLGAIVEETTQAYPVCNPGCENGGSCIGDNVCHCPEGFSGSLCEVQSTGLCFDNDEFVGEPILKVTFGKGSRQFSSALPSEFNFTTTYKQRREPAIHDGYFALLNSIYNHNDAWHTGAKDHTGDEGGYMYLVNANFEPGQFYNGRVDNLCVGLRYEFSVYLANLCKKSGKIEPNVLFEVRSVHGNELLAQLNSGNVPETSTLAWKKYGFSFVATESSVNLLMLSNTRGGTGNDLVIDDIALRVCAHKGSGIPLIDQTYFLADCTMRRCINRLTFFFIQSSGRKRWRSRWLMILGTIICTVFYFQIPVNDTKLMQNHFPNKSTIATRNHTTPEAVFVEIQNIFDNQILHRNNKHLTQFSGQYREISSISATNYSIHEYMLEEILFLITTHARRILTTIHFLKFWATRPGINCLIVFHETDFMNYTNITDFLLQQGVLCEIQTSPVERYEQRYFELFYNGWKKQESDSHQNERRKIQWFAVGDDDTIWFVNNLLHVLRQYNSSDAIYLGNTSTKKFILKRHGAFFGYGGAGIVFSRSLALSYVQHRQQCERFYASFGGDEMIGKCVVEELRVNLTREHHFHQMDHYGNMLGMLESGMDGLVTLHHMSSHWKPYPTLNMNNTEEAVHRLNTAYSTFDKSFLKRYFYVNHDTNQSVLLTMGHSVSVLNRILTTEDLSMVERTWCCDEMIDRRFRAEETNKTTWYFQQLINETCIDGIRYEMIYERTVGSYDQYSSIKVTFSLLTSPN</sequence>
<dbReference type="PANTHER" id="PTHR10811">
    <property type="entry name" value="FRINGE-RELATED"/>
    <property type="match status" value="1"/>
</dbReference>
<dbReference type="Proteomes" id="UP000663852">
    <property type="component" value="Unassembled WGS sequence"/>
</dbReference>
<dbReference type="AlphaFoldDB" id="A0A814TEM1"/>
<evidence type="ECO:0000256" key="1">
    <source>
        <dbReference type="PROSITE-ProRule" id="PRU00076"/>
    </source>
</evidence>
<keyword evidence="3" id="KW-0732">Signal</keyword>
<feature type="compositionally biased region" description="Low complexity" evidence="2">
    <location>
        <begin position="196"/>
        <end position="284"/>
    </location>
</feature>
<feature type="region of interest" description="Disordered" evidence="2">
    <location>
        <begin position="191"/>
        <end position="284"/>
    </location>
</feature>
<evidence type="ECO:0000313" key="6">
    <source>
        <dbReference type="Proteomes" id="UP000663852"/>
    </source>
</evidence>
<name>A0A814TEM1_ADIRI</name>
<dbReference type="InterPro" id="IPR006740">
    <property type="entry name" value="DUF604"/>
</dbReference>
<evidence type="ECO:0000256" key="3">
    <source>
        <dbReference type="SAM" id="SignalP"/>
    </source>
</evidence>
<proteinExistence type="predicted"/>
<dbReference type="InterPro" id="IPR000742">
    <property type="entry name" value="EGF"/>
</dbReference>
<gene>
    <name evidence="5" type="ORF">EDS130_LOCUS23078</name>
</gene>
<keyword evidence="1" id="KW-1015">Disulfide bond</keyword>
<dbReference type="Gene3D" id="2.10.25.10">
    <property type="entry name" value="Laminin"/>
    <property type="match status" value="1"/>
</dbReference>
<feature type="compositionally biased region" description="Basic and acidic residues" evidence="2">
    <location>
        <begin position="28"/>
        <end position="134"/>
    </location>
</feature>